<reference evidence="3 4" key="1">
    <citation type="submission" date="2019-05" db="EMBL/GenBank/DDBJ databases">
        <title>Mikania micrantha, genome provides insights into the molecular mechanism of rapid growth.</title>
        <authorList>
            <person name="Liu B."/>
        </authorList>
    </citation>
    <scope>NUCLEOTIDE SEQUENCE [LARGE SCALE GENOMIC DNA]</scope>
    <source>
        <strain evidence="3">NLD-2019</strain>
        <tissue evidence="3">Leaf</tissue>
    </source>
</reference>
<evidence type="ECO:0000313" key="4">
    <source>
        <dbReference type="Proteomes" id="UP000326396"/>
    </source>
</evidence>
<dbReference type="Proteomes" id="UP000326396">
    <property type="component" value="Linkage Group LG8"/>
</dbReference>
<dbReference type="OrthoDB" id="1937290at2759"/>
<accession>A0A5N6LTL0</accession>
<name>A0A5N6LTL0_9ASTR</name>
<dbReference type="Pfam" id="PF04937">
    <property type="entry name" value="DUF659"/>
    <property type="match status" value="1"/>
</dbReference>
<sequence>MAFGKKVSSSRDTQPTEDHHFGSDDDVEEIPNPQTEEPVMESTQEEVVTEIQTEIKRCPALLQDREKYERLMKKVKDAEKEGVSRSLKNSVLNSKQKVSISSKKPIEQAFGAMERNQVDMKIMRGLCANGIPFNVLRSPQFLEMVSAINKAPPCYKPPSSEKARTVLLDECVREVEKELTPVKDTWYSQGVSIVSDGWSNTGAAIANYLLTAIEEVGPSNVLQVITDNAANCKAAEKEIEKNSKLELLKVAKTRFASHYILLKRLMDCRESLATTISLNSWRDWVKQGDENTRVTGATIVDTIRSEDFWDDVENILSITKPIFLMIKFCDGEGSNMGEIYEKMDNIVTVAYEKFGINDVSTFGRA</sequence>
<comment type="caution">
    <text evidence="3">The sequence shown here is derived from an EMBL/GenBank/DDBJ whole genome shotgun (WGS) entry which is preliminary data.</text>
</comment>
<organism evidence="3 4">
    <name type="scientific">Mikania micrantha</name>
    <name type="common">bitter vine</name>
    <dbReference type="NCBI Taxonomy" id="192012"/>
    <lineage>
        <taxon>Eukaryota</taxon>
        <taxon>Viridiplantae</taxon>
        <taxon>Streptophyta</taxon>
        <taxon>Embryophyta</taxon>
        <taxon>Tracheophyta</taxon>
        <taxon>Spermatophyta</taxon>
        <taxon>Magnoliopsida</taxon>
        <taxon>eudicotyledons</taxon>
        <taxon>Gunneridae</taxon>
        <taxon>Pentapetalae</taxon>
        <taxon>asterids</taxon>
        <taxon>campanulids</taxon>
        <taxon>Asterales</taxon>
        <taxon>Asteraceae</taxon>
        <taxon>Asteroideae</taxon>
        <taxon>Heliantheae alliance</taxon>
        <taxon>Eupatorieae</taxon>
        <taxon>Mikania</taxon>
    </lineage>
</organism>
<proteinExistence type="predicted"/>
<evidence type="ECO:0000256" key="1">
    <source>
        <dbReference type="SAM" id="MobiDB-lite"/>
    </source>
</evidence>
<feature type="domain" description="DUF659" evidence="2">
    <location>
        <begin position="200"/>
        <end position="244"/>
    </location>
</feature>
<keyword evidence="4" id="KW-1185">Reference proteome</keyword>
<dbReference type="InterPro" id="IPR007021">
    <property type="entry name" value="DUF659"/>
</dbReference>
<evidence type="ECO:0000313" key="3">
    <source>
        <dbReference type="EMBL" id="KAD2804918.1"/>
    </source>
</evidence>
<dbReference type="InterPro" id="IPR012337">
    <property type="entry name" value="RNaseH-like_sf"/>
</dbReference>
<feature type="region of interest" description="Disordered" evidence="1">
    <location>
        <begin position="1"/>
        <end position="46"/>
    </location>
</feature>
<dbReference type="PANTHER" id="PTHR32166:SF81">
    <property type="entry name" value="OS06G0658400 PROTEIN"/>
    <property type="match status" value="1"/>
</dbReference>
<evidence type="ECO:0000259" key="2">
    <source>
        <dbReference type="Pfam" id="PF04937"/>
    </source>
</evidence>
<dbReference type="SUPFAM" id="SSF53098">
    <property type="entry name" value="Ribonuclease H-like"/>
    <property type="match status" value="1"/>
</dbReference>
<gene>
    <name evidence="3" type="ORF">E3N88_38295</name>
</gene>
<dbReference type="AlphaFoldDB" id="A0A5N6LTL0"/>
<dbReference type="PANTHER" id="PTHR32166">
    <property type="entry name" value="OSJNBA0013A04.12 PROTEIN"/>
    <property type="match status" value="1"/>
</dbReference>
<dbReference type="EMBL" id="SZYD01000018">
    <property type="protein sequence ID" value="KAD2804918.1"/>
    <property type="molecule type" value="Genomic_DNA"/>
</dbReference>
<protein>
    <recommendedName>
        <fullName evidence="2">DUF659 domain-containing protein</fullName>
    </recommendedName>
</protein>
<feature type="compositionally biased region" description="Basic and acidic residues" evidence="1">
    <location>
        <begin position="14"/>
        <end position="23"/>
    </location>
</feature>